<keyword evidence="3" id="KW-0240">DNA-directed RNA polymerase</keyword>
<sequence>MGRRPAGALAAPMPSPKRPQRAPALGTAAPGGPQEQRLAHLSETERKAYDAIWRKGDMGMWTADLKAEMGLAGNMPTKIINALKGKGLIKDVVNYRNRGRKMVMAAEFEPNNEISGGSWYVDGDLDVEFISVLRPLCRRAVENGPGGVATLESIASSIRDSRAFKVDCSVQQIGEIMGALVLDGEVLEVTSTGKGEFVGLPPGKKCYRCPREGGGGPKMGAFGSIPCGVCPRIAECTPDGVISPKNCVYYDKWLSSLEF</sequence>
<gene>
    <name evidence="7" type="ORF">SI8410_03003541</name>
</gene>
<dbReference type="Gene3D" id="1.10.10.10">
    <property type="entry name" value="Winged helix-like DNA-binding domain superfamily/Winged helix DNA-binding domain"/>
    <property type="match status" value="1"/>
</dbReference>
<name>A0A7I8K6R9_SPIIN</name>
<dbReference type="OrthoDB" id="613763at2759"/>
<evidence type="ECO:0000313" key="7">
    <source>
        <dbReference type="EMBL" id="CAA7392669.1"/>
    </source>
</evidence>
<dbReference type="Pfam" id="PF05158">
    <property type="entry name" value="RNA_pol_Rpc34"/>
    <property type="match status" value="2"/>
</dbReference>
<proteinExistence type="inferred from homology"/>
<evidence type="ECO:0000256" key="6">
    <source>
        <dbReference type="SAM" id="MobiDB-lite"/>
    </source>
</evidence>
<accession>A0A7I8K6R9</accession>
<protein>
    <submittedName>
        <fullName evidence="7">Uncharacterized protein</fullName>
    </submittedName>
</protein>
<dbReference type="PANTHER" id="PTHR12780">
    <property type="entry name" value="RNA POLYMERASE III DNA DIRECTED , 39KD SUBUNIT-RELATED"/>
    <property type="match status" value="1"/>
</dbReference>
<evidence type="ECO:0000256" key="3">
    <source>
        <dbReference type="ARBA" id="ARBA00022478"/>
    </source>
</evidence>
<evidence type="ECO:0000256" key="1">
    <source>
        <dbReference type="ARBA" id="ARBA00004123"/>
    </source>
</evidence>
<dbReference type="GO" id="GO:0006383">
    <property type="term" value="P:transcription by RNA polymerase III"/>
    <property type="evidence" value="ECO:0007669"/>
    <property type="project" value="InterPro"/>
</dbReference>
<feature type="region of interest" description="Disordered" evidence="6">
    <location>
        <begin position="1"/>
        <end position="35"/>
    </location>
</feature>
<reference evidence="7" key="1">
    <citation type="submission" date="2020-02" db="EMBL/GenBank/DDBJ databases">
        <authorList>
            <person name="Scholz U."/>
            <person name="Mascher M."/>
            <person name="Fiebig A."/>
        </authorList>
    </citation>
    <scope>NUCLEOTIDE SEQUENCE</scope>
</reference>
<feature type="compositionally biased region" description="Low complexity" evidence="6">
    <location>
        <begin position="22"/>
        <end position="33"/>
    </location>
</feature>
<dbReference type="EMBL" id="LR746266">
    <property type="protein sequence ID" value="CAA7392669.1"/>
    <property type="molecule type" value="Genomic_DNA"/>
</dbReference>
<evidence type="ECO:0000313" key="8">
    <source>
        <dbReference type="Proteomes" id="UP000663760"/>
    </source>
</evidence>
<dbReference type="InterPro" id="IPR016049">
    <property type="entry name" value="RNA_pol_Rpc34-like"/>
</dbReference>
<comment type="similarity">
    <text evidence="2">Belongs to the eukaryotic RPC34/RPC39 RNA polymerase subunit family.</text>
</comment>
<keyword evidence="5" id="KW-0539">Nucleus</keyword>
<dbReference type="AlphaFoldDB" id="A0A7I8K6R9"/>
<organism evidence="7 8">
    <name type="scientific">Spirodela intermedia</name>
    <name type="common">Intermediate duckweed</name>
    <dbReference type="NCBI Taxonomy" id="51605"/>
    <lineage>
        <taxon>Eukaryota</taxon>
        <taxon>Viridiplantae</taxon>
        <taxon>Streptophyta</taxon>
        <taxon>Embryophyta</taxon>
        <taxon>Tracheophyta</taxon>
        <taxon>Spermatophyta</taxon>
        <taxon>Magnoliopsida</taxon>
        <taxon>Liliopsida</taxon>
        <taxon>Araceae</taxon>
        <taxon>Lemnoideae</taxon>
        <taxon>Spirodela</taxon>
    </lineage>
</organism>
<dbReference type="InterPro" id="IPR036390">
    <property type="entry name" value="WH_DNA-bd_sf"/>
</dbReference>
<dbReference type="SUPFAM" id="SSF46785">
    <property type="entry name" value="Winged helix' DNA-binding domain"/>
    <property type="match status" value="1"/>
</dbReference>
<keyword evidence="8" id="KW-1185">Reference proteome</keyword>
<evidence type="ECO:0000256" key="4">
    <source>
        <dbReference type="ARBA" id="ARBA00023163"/>
    </source>
</evidence>
<keyword evidence="4" id="KW-0804">Transcription</keyword>
<dbReference type="Proteomes" id="UP000663760">
    <property type="component" value="Chromosome 3"/>
</dbReference>
<dbReference type="InterPro" id="IPR036388">
    <property type="entry name" value="WH-like_DNA-bd_sf"/>
</dbReference>
<evidence type="ECO:0000256" key="5">
    <source>
        <dbReference type="ARBA" id="ARBA00023242"/>
    </source>
</evidence>
<dbReference type="GO" id="GO:0005666">
    <property type="term" value="C:RNA polymerase III complex"/>
    <property type="evidence" value="ECO:0007669"/>
    <property type="project" value="InterPro"/>
</dbReference>
<evidence type="ECO:0000256" key="2">
    <source>
        <dbReference type="ARBA" id="ARBA00011038"/>
    </source>
</evidence>
<comment type="subcellular location">
    <subcellularLocation>
        <location evidence="1">Nucleus</location>
    </subcellularLocation>
</comment>
<dbReference type="InterPro" id="IPR007832">
    <property type="entry name" value="RNA_pol_Rpc34"/>
</dbReference>